<feature type="domain" description="GyrI-like small molecule binding" evidence="1">
    <location>
        <begin position="9"/>
        <end position="125"/>
    </location>
</feature>
<name>A0A4R5AL32_9ACTN</name>
<dbReference type="RefSeq" id="WP_131900476.1">
    <property type="nucleotide sequence ID" value="NZ_SMKU01000251.1"/>
</dbReference>
<organism evidence="2 3">
    <name type="scientific">Actinomadura rubrisoli</name>
    <dbReference type="NCBI Taxonomy" id="2530368"/>
    <lineage>
        <taxon>Bacteria</taxon>
        <taxon>Bacillati</taxon>
        <taxon>Actinomycetota</taxon>
        <taxon>Actinomycetes</taxon>
        <taxon>Streptosporangiales</taxon>
        <taxon>Thermomonosporaceae</taxon>
        <taxon>Actinomadura</taxon>
    </lineage>
</organism>
<comment type="caution">
    <text evidence="2">The sequence shown here is derived from an EMBL/GenBank/DDBJ whole genome shotgun (WGS) entry which is preliminary data.</text>
</comment>
<reference evidence="2 3" key="1">
    <citation type="submission" date="2019-03" db="EMBL/GenBank/DDBJ databases">
        <title>Draft genome sequences of novel Actinobacteria.</title>
        <authorList>
            <person name="Sahin N."/>
            <person name="Ay H."/>
            <person name="Saygin H."/>
        </authorList>
    </citation>
    <scope>NUCLEOTIDE SEQUENCE [LARGE SCALE GENOMIC DNA]</scope>
    <source>
        <strain evidence="2 3">H3C3</strain>
    </source>
</reference>
<accession>A0A4R5AL32</accession>
<dbReference type="OrthoDB" id="64208at2"/>
<dbReference type="EMBL" id="SMKU01000251">
    <property type="protein sequence ID" value="TDD73658.1"/>
    <property type="molecule type" value="Genomic_DNA"/>
</dbReference>
<dbReference type="SUPFAM" id="SSF55136">
    <property type="entry name" value="Probable bacterial effector-binding domain"/>
    <property type="match status" value="1"/>
</dbReference>
<sequence>MTVNPSAAPAIEERPAVPYVGVKRDITPTTFARIADRVPVILEWLAGRGIAPAGAPFLKYNVIDMASTLEVEAGVPLAEPVEGEGEIFAATLPAGRYVTLTHLGHPDELVDVTAGLLDWGTGQGLTWDMTESGNVQRWACRLEIFKTHPLEVPDPNDWVTDLALKLAD</sequence>
<dbReference type="Proteomes" id="UP000294513">
    <property type="component" value="Unassembled WGS sequence"/>
</dbReference>
<keyword evidence="3" id="KW-1185">Reference proteome</keyword>
<proteinExistence type="predicted"/>
<dbReference type="Gene3D" id="3.20.80.10">
    <property type="entry name" value="Regulatory factor, effector binding domain"/>
    <property type="match status" value="1"/>
</dbReference>
<evidence type="ECO:0000259" key="1">
    <source>
        <dbReference type="Pfam" id="PF06445"/>
    </source>
</evidence>
<dbReference type="AlphaFoldDB" id="A0A4R5AL32"/>
<protein>
    <submittedName>
        <fullName evidence="2">AraC family transcriptional regulator</fullName>
    </submittedName>
</protein>
<evidence type="ECO:0000313" key="3">
    <source>
        <dbReference type="Proteomes" id="UP000294513"/>
    </source>
</evidence>
<dbReference type="InterPro" id="IPR011256">
    <property type="entry name" value="Reg_factor_effector_dom_sf"/>
</dbReference>
<dbReference type="Pfam" id="PF06445">
    <property type="entry name" value="GyrI-like"/>
    <property type="match status" value="1"/>
</dbReference>
<evidence type="ECO:0000313" key="2">
    <source>
        <dbReference type="EMBL" id="TDD73658.1"/>
    </source>
</evidence>
<dbReference type="InterPro" id="IPR029442">
    <property type="entry name" value="GyrI-like"/>
</dbReference>
<gene>
    <name evidence="2" type="ORF">E1298_33525</name>
</gene>